<reference evidence="7" key="1">
    <citation type="submission" date="2021-01" db="EMBL/GenBank/DDBJ databases">
        <authorList>
            <person name="Corre E."/>
            <person name="Pelletier E."/>
            <person name="Niang G."/>
            <person name="Scheremetjew M."/>
            <person name="Finn R."/>
            <person name="Kale V."/>
            <person name="Holt S."/>
            <person name="Cochrane G."/>
            <person name="Meng A."/>
            <person name="Brown T."/>
            <person name="Cohen L."/>
        </authorList>
    </citation>
    <scope>NUCLEOTIDE SEQUENCE</scope>
    <source>
        <strain evidence="7">CCMP2877</strain>
    </source>
</reference>
<evidence type="ECO:0000256" key="6">
    <source>
        <dbReference type="RuleBase" id="RU363053"/>
    </source>
</evidence>
<evidence type="ECO:0000256" key="2">
    <source>
        <dbReference type="ARBA" id="ARBA00006824"/>
    </source>
</evidence>
<dbReference type="PANTHER" id="PTHR11266">
    <property type="entry name" value="PEROXISOMAL MEMBRANE PROTEIN 2, PXMP2 MPV17"/>
    <property type="match status" value="1"/>
</dbReference>
<comment type="subcellular location">
    <subcellularLocation>
        <location evidence="1">Membrane</location>
        <topology evidence="1">Multi-pass membrane protein</topology>
    </subcellularLocation>
</comment>
<evidence type="ECO:0000256" key="5">
    <source>
        <dbReference type="ARBA" id="ARBA00023136"/>
    </source>
</evidence>
<dbReference type="AlphaFoldDB" id="A0A7S1UM44"/>
<dbReference type="Pfam" id="PF04117">
    <property type="entry name" value="Mpv17_PMP22"/>
    <property type="match status" value="1"/>
</dbReference>
<keyword evidence="3" id="KW-0812">Transmembrane</keyword>
<evidence type="ECO:0000256" key="3">
    <source>
        <dbReference type="ARBA" id="ARBA00022692"/>
    </source>
</evidence>
<name>A0A7S1UM44_9STRA</name>
<keyword evidence="5" id="KW-0472">Membrane</keyword>
<evidence type="ECO:0000313" key="7">
    <source>
        <dbReference type="EMBL" id="CAD9270181.1"/>
    </source>
</evidence>
<keyword evidence="4" id="KW-1133">Transmembrane helix</keyword>
<proteinExistence type="inferred from homology"/>
<evidence type="ECO:0000256" key="1">
    <source>
        <dbReference type="ARBA" id="ARBA00004141"/>
    </source>
</evidence>
<sequence>MGHYFYGFLDGKFPGTNAATVATKVGIDQVLFNPVFGSIFFTYMGLAAGDSLGDVKAKIQRDIKTAVVGSWTVWVPAHTINFKFISPQQRLLYINTVQIGYNIFLSFLGNKKD</sequence>
<protein>
    <submittedName>
        <fullName evidence="7">Uncharacterized protein</fullName>
    </submittedName>
</protein>
<gene>
    <name evidence="7" type="ORF">PPAR1163_LOCUS28620</name>
</gene>
<organism evidence="7">
    <name type="scientific">Phaeomonas parva</name>
    <dbReference type="NCBI Taxonomy" id="124430"/>
    <lineage>
        <taxon>Eukaryota</taxon>
        <taxon>Sar</taxon>
        <taxon>Stramenopiles</taxon>
        <taxon>Ochrophyta</taxon>
        <taxon>Pinguiophyceae</taxon>
        <taxon>Pinguiochrysidales</taxon>
        <taxon>Pinguiochrysidaceae</taxon>
        <taxon>Phaeomonas</taxon>
    </lineage>
</organism>
<accession>A0A7S1UM44</accession>
<dbReference type="InterPro" id="IPR007248">
    <property type="entry name" value="Mpv17_PMP22"/>
</dbReference>
<dbReference type="EMBL" id="HBGJ01045530">
    <property type="protein sequence ID" value="CAD9270181.1"/>
    <property type="molecule type" value="Transcribed_RNA"/>
</dbReference>
<dbReference type="GO" id="GO:0005737">
    <property type="term" value="C:cytoplasm"/>
    <property type="evidence" value="ECO:0007669"/>
    <property type="project" value="TreeGrafter"/>
</dbReference>
<comment type="similarity">
    <text evidence="2 6">Belongs to the peroxisomal membrane protein PXMP2/4 family.</text>
</comment>
<evidence type="ECO:0000256" key="4">
    <source>
        <dbReference type="ARBA" id="ARBA00022989"/>
    </source>
</evidence>
<dbReference type="PANTHER" id="PTHR11266:SF17">
    <property type="entry name" value="PROTEIN MPV17"/>
    <property type="match status" value="1"/>
</dbReference>
<dbReference type="GO" id="GO:0016020">
    <property type="term" value="C:membrane"/>
    <property type="evidence" value="ECO:0007669"/>
    <property type="project" value="UniProtKB-SubCell"/>
</dbReference>